<dbReference type="EMBL" id="BLLF01002164">
    <property type="protein sequence ID" value="GFH22966.1"/>
    <property type="molecule type" value="Genomic_DNA"/>
</dbReference>
<gene>
    <name evidence="2" type="ORF">HaLaN_20509</name>
</gene>
<name>A0A699ZW18_HAELA</name>
<feature type="region of interest" description="Disordered" evidence="1">
    <location>
        <begin position="195"/>
        <end position="251"/>
    </location>
</feature>
<proteinExistence type="predicted"/>
<sequence>MAGTPDEDDPEVSQPAAAPAHAGVPAGALGTSGAGGRLFVADAMAPPIQVGVRHSPLSRRHTVATVSAGITLTMRCWLCPQALGSGAALISSVDAAGPAAHPAPPLRNMGTQGQQRPGAQQVAAYGHVAAGATKATTPPDGASHSLCDRQPEPEHGAVPGEEGSMGPGYRTAPAQGRERMEVATAALLESPAPAGGAAAAAGLGTAEEGGPGPSQPAAGMAGAPYEDDPEVPQPAAAPAHAGLDPGTGQDVIDLTQKGQEIKLEGGLGWAQLIDNIITVLDKHLPDEEKPKIADALNRMEKWRASSEGLVHLQSLAKAYTLARTKCVRFTPKLYAWILLREVEPLLQA</sequence>
<evidence type="ECO:0000313" key="3">
    <source>
        <dbReference type="Proteomes" id="UP000485058"/>
    </source>
</evidence>
<feature type="region of interest" description="Disordered" evidence="1">
    <location>
        <begin position="132"/>
        <end position="177"/>
    </location>
</feature>
<keyword evidence="3" id="KW-1185">Reference proteome</keyword>
<comment type="caution">
    <text evidence="2">The sequence shown here is derived from an EMBL/GenBank/DDBJ whole genome shotgun (WGS) entry which is preliminary data.</text>
</comment>
<accession>A0A699ZW18</accession>
<feature type="region of interest" description="Disordered" evidence="1">
    <location>
        <begin position="1"/>
        <end position="24"/>
    </location>
</feature>
<dbReference type="Proteomes" id="UP000485058">
    <property type="component" value="Unassembled WGS sequence"/>
</dbReference>
<reference evidence="2 3" key="1">
    <citation type="submission" date="2020-02" db="EMBL/GenBank/DDBJ databases">
        <title>Draft genome sequence of Haematococcus lacustris strain NIES-144.</title>
        <authorList>
            <person name="Morimoto D."/>
            <person name="Nakagawa S."/>
            <person name="Yoshida T."/>
            <person name="Sawayama S."/>
        </authorList>
    </citation>
    <scope>NUCLEOTIDE SEQUENCE [LARGE SCALE GENOMIC DNA]</scope>
    <source>
        <strain evidence="2 3">NIES-144</strain>
    </source>
</reference>
<feature type="compositionally biased region" description="Acidic residues" evidence="1">
    <location>
        <begin position="1"/>
        <end position="11"/>
    </location>
</feature>
<organism evidence="2 3">
    <name type="scientific">Haematococcus lacustris</name>
    <name type="common">Green alga</name>
    <name type="synonym">Haematococcus pluvialis</name>
    <dbReference type="NCBI Taxonomy" id="44745"/>
    <lineage>
        <taxon>Eukaryota</taxon>
        <taxon>Viridiplantae</taxon>
        <taxon>Chlorophyta</taxon>
        <taxon>core chlorophytes</taxon>
        <taxon>Chlorophyceae</taxon>
        <taxon>CS clade</taxon>
        <taxon>Chlamydomonadales</taxon>
        <taxon>Haematococcaceae</taxon>
        <taxon>Haematococcus</taxon>
    </lineage>
</organism>
<evidence type="ECO:0000313" key="2">
    <source>
        <dbReference type="EMBL" id="GFH22966.1"/>
    </source>
</evidence>
<feature type="compositionally biased region" description="Low complexity" evidence="1">
    <location>
        <begin position="195"/>
        <end position="206"/>
    </location>
</feature>
<protein>
    <submittedName>
        <fullName evidence="2">Uncharacterized protein</fullName>
    </submittedName>
</protein>
<feature type="compositionally biased region" description="Basic and acidic residues" evidence="1">
    <location>
        <begin position="146"/>
        <end position="155"/>
    </location>
</feature>
<dbReference type="AlphaFoldDB" id="A0A699ZW18"/>
<feature type="compositionally biased region" description="Low complexity" evidence="1">
    <location>
        <begin position="15"/>
        <end position="24"/>
    </location>
</feature>
<evidence type="ECO:0000256" key="1">
    <source>
        <dbReference type="SAM" id="MobiDB-lite"/>
    </source>
</evidence>